<keyword evidence="2" id="KW-1185">Reference proteome</keyword>
<dbReference type="EMBL" id="KB467865">
    <property type="protein sequence ID" value="PCH35890.1"/>
    <property type="molecule type" value="Genomic_DNA"/>
</dbReference>
<feature type="non-terminal residue" evidence="1">
    <location>
        <position position="1"/>
    </location>
</feature>
<accession>A0A2H3J0W0</accession>
<evidence type="ECO:0000313" key="1">
    <source>
        <dbReference type="EMBL" id="PCH35890.1"/>
    </source>
</evidence>
<reference evidence="1 2" key="1">
    <citation type="journal article" date="2012" name="Science">
        <title>The Paleozoic origin of enzymatic lignin decomposition reconstructed from 31 fungal genomes.</title>
        <authorList>
            <person name="Floudas D."/>
            <person name="Binder M."/>
            <person name="Riley R."/>
            <person name="Barry K."/>
            <person name="Blanchette R.A."/>
            <person name="Henrissat B."/>
            <person name="Martinez A.T."/>
            <person name="Otillar R."/>
            <person name="Spatafora J.W."/>
            <person name="Yadav J.S."/>
            <person name="Aerts A."/>
            <person name="Benoit I."/>
            <person name="Boyd A."/>
            <person name="Carlson A."/>
            <person name="Copeland A."/>
            <person name="Coutinho P.M."/>
            <person name="de Vries R.P."/>
            <person name="Ferreira P."/>
            <person name="Findley K."/>
            <person name="Foster B."/>
            <person name="Gaskell J."/>
            <person name="Glotzer D."/>
            <person name="Gorecki P."/>
            <person name="Heitman J."/>
            <person name="Hesse C."/>
            <person name="Hori C."/>
            <person name="Igarashi K."/>
            <person name="Jurgens J.A."/>
            <person name="Kallen N."/>
            <person name="Kersten P."/>
            <person name="Kohler A."/>
            <person name="Kuees U."/>
            <person name="Kumar T.K.A."/>
            <person name="Kuo A."/>
            <person name="LaButti K."/>
            <person name="Larrondo L.F."/>
            <person name="Lindquist E."/>
            <person name="Ling A."/>
            <person name="Lombard V."/>
            <person name="Lucas S."/>
            <person name="Lundell T."/>
            <person name="Martin R."/>
            <person name="McLaughlin D.J."/>
            <person name="Morgenstern I."/>
            <person name="Morin E."/>
            <person name="Murat C."/>
            <person name="Nagy L.G."/>
            <person name="Nolan M."/>
            <person name="Ohm R.A."/>
            <person name="Patyshakuliyeva A."/>
            <person name="Rokas A."/>
            <person name="Ruiz-Duenas F.J."/>
            <person name="Sabat G."/>
            <person name="Salamov A."/>
            <person name="Samejima M."/>
            <person name="Schmutz J."/>
            <person name="Slot J.C."/>
            <person name="St John F."/>
            <person name="Stenlid J."/>
            <person name="Sun H."/>
            <person name="Sun S."/>
            <person name="Syed K."/>
            <person name="Tsang A."/>
            <person name="Wiebenga A."/>
            <person name="Young D."/>
            <person name="Pisabarro A."/>
            <person name="Eastwood D.C."/>
            <person name="Martin F."/>
            <person name="Cullen D."/>
            <person name="Grigoriev I.V."/>
            <person name="Hibbett D.S."/>
        </authorList>
    </citation>
    <scope>NUCLEOTIDE SEQUENCE [LARGE SCALE GENOMIC DNA]</scope>
    <source>
        <strain evidence="1 2">MD-104</strain>
    </source>
</reference>
<dbReference type="STRING" id="742152.A0A2H3J0W0"/>
<dbReference type="AlphaFoldDB" id="A0A2H3J0W0"/>
<dbReference type="OrthoDB" id="3236156at2759"/>
<gene>
    <name evidence="1" type="ORF">WOLCODRAFT_38477</name>
</gene>
<name>A0A2H3J0W0_WOLCO</name>
<dbReference type="Proteomes" id="UP000218811">
    <property type="component" value="Unassembled WGS sequence"/>
</dbReference>
<sequence length="718" mass="80079">LKTKGVIPNKTRALVRTLVGKGVPVSQVSTTINAVAVASGVTVEGSLSKRSVGRIMVEGYVASKIQLVDDITQAEGITLSGDGTTHKHVNYESRNIYINNGDSHVRRFLGIHSAHNHTSEVQLEGWKAITANIYKTYNASPHGQQNPQDARKFLTKVTGANTDHAEDQKKLVALIRDDWKVNCDHSLWGERVLASMSKEVLLPILQEEFARTVEAAGGATTWSQMSESEQDALHHVTLEQVKIQLGEAQYAQCADEEKQHTSPFVWGGCCMHKDLNVVKGGNAQMITFWEREGLTGPVLLMNRGNHAAATLGDAAARSRAEEVSEGGGIKATKLAGAIFRHKDDKKGQQDSFQIFFEASSAVGAMVHFPDTSNTRYQSHCTAAEELLFLEAIRDKKDNHTFNHMEANLFKALHDIPTLTELAVLALYSQAICHPYLRQVCGPKQEHTNLLDLGPLHNWVKAHSKNIAENPLLLLAPDASYSTGALDGEPWERPEVIYTIHQMQLKLPHLSRLLAEFCKGALATWERFSTEFAAGGVIDNLSSADRKKAWVRATNNDNEGALGSYRVSARQAPSMSVHQYNARTLFKINDTATYIEENLGPANQAFLRERAREIDASGLEKQRRKEQADEDHRIVTRRRELNRIAEARREAKQDRLAALKVILDLTAITEQMNVVELQAQIDWHRQCDTDKLIPQQKEMRLKAEKLQALRSAVERFTRR</sequence>
<feature type="non-terminal residue" evidence="1">
    <location>
        <position position="718"/>
    </location>
</feature>
<organism evidence="1 2">
    <name type="scientific">Wolfiporia cocos (strain MD-104)</name>
    <name type="common">Brown rot fungus</name>
    <dbReference type="NCBI Taxonomy" id="742152"/>
    <lineage>
        <taxon>Eukaryota</taxon>
        <taxon>Fungi</taxon>
        <taxon>Dikarya</taxon>
        <taxon>Basidiomycota</taxon>
        <taxon>Agaricomycotina</taxon>
        <taxon>Agaricomycetes</taxon>
        <taxon>Polyporales</taxon>
        <taxon>Phaeolaceae</taxon>
        <taxon>Wolfiporia</taxon>
    </lineage>
</organism>
<evidence type="ECO:0000313" key="2">
    <source>
        <dbReference type="Proteomes" id="UP000218811"/>
    </source>
</evidence>
<proteinExistence type="predicted"/>
<protein>
    <submittedName>
        <fullName evidence="1">Uncharacterized protein</fullName>
    </submittedName>
</protein>
<dbReference type="OMA" id="SISHPYM"/>